<keyword evidence="3" id="KW-1185">Reference proteome</keyword>
<protein>
    <submittedName>
        <fullName evidence="2">Polysaccharide pyruvyl transferase family protein</fullName>
    </submittedName>
</protein>
<gene>
    <name evidence="2" type="ORF">E5161_07895</name>
</gene>
<sequence>MKQVKVFYSKINNMGDLLNELIIEKVLGYKVIHCSRFECQTSGIGSSLNLFFSAKSKLPSMPKRLIQTLYSKMQPPLQIWSTGFINYSSEDHVSIRKENHIASVRGELTRLRLEKILNKELNIPTGDGGLLASYLLKPPLRKKYSVGIIPHFKEKDELRFKKLQENYKDSVFIDLTDAPLSVVETMSQCEVILSSSLHGLIVADSFGIPNKRLVYTDKLLGDGYKFDDYYSAFKISSKVFDLNKPGYPKVNNIIDDYKITVPMVEQKKKDLIASFSKYL</sequence>
<organism evidence="2 3">
    <name type="scientific">Cohnella pontilimi</name>
    <dbReference type="NCBI Taxonomy" id="2564100"/>
    <lineage>
        <taxon>Bacteria</taxon>
        <taxon>Bacillati</taxon>
        <taxon>Bacillota</taxon>
        <taxon>Bacilli</taxon>
        <taxon>Bacillales</taxon>
        <taxon>Paenibacillaceae</taxon>
        <taxon>Cohnella</taxon>
    </lineage>
</organism>
<dbReference type="InterPro" id="IPR007345">
    <property type="entry name" value="Polysacch_pyruvyl_Trfase"/>
</dbReference>
<accession>A0A4U0FEK8</accession>
<evidence type="ECO:0000259" key="1">
    <source>
        <dbReference type="Pfam" id="PF04230"/>
    </source>
</evidence>
<reference evidence="2 3" key="1">
    <citation type="submission" date="2019-04" db="EMBL/GenBank/DDBJ databases">
        <title>Cohnella sp. nov., isolated from soil.</title>
        <authorList>
            <person name="Kim W."/>
        </authorList>
    </citation>
    <scope>NUCLEOTIDE SEQUENCE [LARGE SCALE GENOMIC DNA]</scope>
    <source>
        <strain evidence="2 3">CAU 1483</strain>
    </source>
</reference>
<name>A0A4U0FEK8_9BACL</name>
<dbReference type="AlphaFoldDB" id="A0A4U0FEK8"/>
<dbReference type="OrthoDB" id="3199616at2"/>
<proteinExistence type="predicted"/>
<keyword evidence="2" id="KW-0808">Transferase</keyword>
<dbReference type="GO" id="GO:0016740">
    <property type="term" value="F:transferase activity"/>
    <property type="evidence" value="ECO:0007669"/>
    <property type="project" value="UniProtKB-KW"/>
</dbReference>
<evidence type="ECO:0000313" key="3">
    <source>
        <dbReference type="Proteomes" id="UP000309673"/>
    </source>
</evidence>
<dbReference type="EMBL" id="SUPK01000003">
    <property type="protein sequence ID" value="TJY42754.1"/>
    <property type="molecule type" value="Genomic_DNA"/>
</dbReference>
<evidence type="ECO:0000313" key="2">
    <source>
        <dbReference type="EMBL" id="TJY42754.1"/>
    </source>
</evidence>
<comment type="caution">
    <text evidence="2">The sequence shown here is derived from an EMBL/GenBank/DDBJ whole genome shotgun (WGS) entry which is preliminary data.</text>
</comment>
<feature type="domain" description="Polysaccharide pyruvyl transferase" evidence="1">
    <location>
        <begin position="79"/>
        <end position="209"/>
    </location>
</feature>
<dbReference type="Pfam" id="PF04230">
    <property type="entry name" value="PS_pyruv_trans"/>
    <property type="match status" value="1"/>
</dbReference>
<dbReference type="Proteomes" id="UP000309673">
    <property type="component" value="Unassembled WGS sequence"/>
</dbReference>
<dbReference type="RefSeq" id="WP_136777173.1">
    <property type="nucleotide sequence ID" value="NZ_SUPK01000003.1"/>
</dbReference>